<name>K1Q2B0_MAGGI</name>
<evidence type="ECO:0000256" key="1">
    <source>
        <dbReference type="ARBA" id="ARBA00022536"/>
    </source>
</evidence>
<dbReference type="GO" id="GO:0005044">
    <property type="term" value="F:scavenger receptor activity"/>
    <property type="evidence" value="ECO:0007669"/>
    <property type="project" value="InterPro"/>
</dbReference>
<feature type="domain" description="EGF-like" evidence="2">
    <location>
        <begin position="459"/>
        <end position="494"/>
    </location>
</feature>
<dbReference type="InterPro" id="IPR008979">
    <property type="entry name" value="Galactose-bd-like_sf"/>
</dbReference>
<organism evidence="3">
    <name type="scientific">Magallana gigas</name>
    <name type="common">Pacific oyster</name>
    <name type="synonym">Crassostrea gigas</name>
    <dbReference type="NCBI Taxonomy" id="29159"/>
    <lineage>
        <taxon>Eukaryota</taxon>
        <taxon>Metazoa</taxon>
        <taxon>Spiralia</taxon>
        <taxon>Lophotrochozoa</taxon>
        <taxon>Mollusca</taxon>
        <taxon>Bivalvia</taxon>
        <taxon>Autobranchia</taxon>
        <taxon>Pteriomorphia</taxon>
        <taxon>Ostreida</taxon>
        <taxon>Ostreoidea</taxon>
        <taxon>Ostreidae</taxon>
        <taxon>Magallana</taxon>
    </lineage>
</organism>
<gene>
    <name evidence="3" type="ORF">CGI_10017829</name>
</gene>
<protein>
    <submittedName>
        <fullName evidence="3">Multiple epidermal growth factor-like domains 10</fullName>
    </submittedName>
</protein>
<accession>K1Q2B0</accession>
<dbReference type="SUPFAM" id="SSF49785">
    <property type="entry name" value="Galactose-binding domain-like"/>
    <property type="match status" value="1"/>
</dbReference>
<dbReference type="AlphaFoldDB" id="K1Q2B0"/>
<dbReference type="Gene3D" id="2.60.120.260">
    <property type="entry name" value="Galactose-binding domain-like"/>
    <property type="match status" value="1"/>
</dbReference>
<dbReference type="HOGENOM" id="CLU_447087_0_0_1"/>
<dbReference type="Pfam" id="PF22633">
    <property type="entry name" value="F5_F8_type_C_2"/>
    <property type="match status" value="1"/>
</dbReference>
<dbReference type="PANTHER" id="PTHR24043:SF8">
    <property type="entry name" value="EGF-LIKE DOMAIN-CONTAINING PROTEIN"/>
    <property type="match status" value="1"/>
</dbReference>
<reference evidence="3" key="1">
    <citation type="journal article" date="2012" name="Nature">
        <title>The oyster genome reveals stress adaptation and complexity of shell formation.</title>
        <authorList>
            <person name="Zhang G."/>
            <person name="Fang X."/>
            <person name="Guo X."/>
            <person name="Li L."/>
            <person name="Luo R."/>
            <person name="Xu F."/>
            <person name="Yang P."/>
            <person name="Zhang L."/>
            <person name="Wang X."/>
            <person name="Qi H."/>
            <person name="Xiong Z."/>
            <person name="Que H."/>
            <person name="Xie Y."/>
            <person name="Holland P.W."/>
            <person name="Paps J."/>
            <person name="Zhu Y."/>
            <person name="Wu F."/>
            <person name="Chen Y."/>
            <person name="Wang J."/>
            <person name="Peng C."/>
            <person name="Meng J."/>
            <person name="Yang L."/>
            <person name="Liu J."/>
            <person name="Wen B."/>
            <person name="Zhang N."/>
            <person name="Huang Z."/>
            <person name="Zhu Q."/>
            <person name="Feng Y."/>
            <person name="Mount A."/>
            <person name="Hedgecock D."/>
            <person name="Xu Z."/>
            <person name="Liu Y."/>
            <person name="Domazet-Loso T."/>
            <person name="Du Y."/>
            <person name="Sun X."/>
            <person name="Zhang S."/>
            <person name="Liu B."/>
            <person name="Cheng P."/>
            <person name="Jiang X."/>
            <person name="Li J."/>
            <person name="Fan D."/>
            <person name="Wang W."/>
            <person name="Fu W."/>
            <person name="Wang T."/>
            <person name="Wang B."/>
            <person name="Zhang J."/>
            <person name="Peng Z."/>
            <person name="Li Y."/>
            <person name="Li N."/>
            <person name="Wang J."/>
            <person name="Chen M."/>
            <person name="He Y."/>
            <person name="Tan F."/>
            <person name="Song X."/>
            <person name="Zheng Q."/>
            <person name="Huang R."/>
            <person name="Yang H."/>
            <person name="Du X."/>
            <person name="Chen L."/>
            <person name="Yang M."/>
            <person name="Gaffney P.M."/>
            <person name="Wang S."/>
            <person name="Luo L."/>
            <person name="She Z."/>
            <person name="Ming Y."/>
            <person name="Huang W."/>
            <person name="Zhang S."/>
            <person name="Huang B."/>
            <person name="Zhang Y."/>
            <person name="Qu T."/>
            <person name="Ni P."/>
            <person name="Miao G."/>
            <person name="Wang J."/>
            <person name="Wang Q."/>
            <person name="Steinberg C.E."/>
            <person name="Wang H."/>
            <person name="Li N."/>
            <person name="Qian L."/>
            <person name="Zhang G."/>
            <person name="Li Y."/>
            <person name="Yang H."/>
            <person name="Liu X."/>
            <person name="Wang J."/>
            <person name="Yin Y."/>
            <person name="Wang J."/>
        </authorList>
    </citation>
    <scope>NUCLEOTIDE SEQUENCE [LARGE SCALE GENOMIC DNA]</scope>
    <source>
        <strain evidence="3">05x7-T-G4-1.051#20</strain>
    </source>
</reference>
<keyword evidence="1" id="KW-0245">EGF-like domain</keyword>
<evidence type="ECO:0000259" key="2">
    <source>
        <dbReference type="SMART" id="SM00181"/>
    </source>
</evidence>
<dbReference type="PANTHER" id="PTHR24043">
    <property type="entry name" value="SCAVENGER RECEPTOR CLASS F"/>
    <property type="match status" value="1"/>
</dbReference>
<dbReference type="InterPro" id="IPR042635">
    <property type="entry name" value="MEGF10/SREC1/2-like"/>
</dbReference>
<feature type="domain" description="EGF-like" evidence="2">
    <location>
        <begin position="496"/>
        <end position="541"/>
    </location>
</feature>
<dbReference type="InParanoid" id="K1Q2B0"/>
<proteinExistence type="predicted"/>
<feature type="domain" description="EGF-like" evidence="2">
    <location>
        <begin position="418"/>
        <end position="448"/>
    </location>
</feature>
<dbReference type="EMBL" id="JH818382">
    <property type="protein sequence ID" value="EKC30522.1"/>
    <property type="molecule type" value="Genomic_DNA"/>
</dbReference>
<dbReference type="InterPro" id="IPR000742">
    <property type="entry name" value="EGF"/>
</dbReference>
<dbReference type="SMART" id="SM00181">
    <property type="entry name" value="EGF"/>
    <property type="match status" value="3"/>
</dbReference>
<sequence length="611" mass="68893">MARSGLRAQDSGRVGRGRGWPPGALIVYVQLYKHMHCRLGDGLNTASDSPIDRLPESRFPLRAENLKNAVDEHTPENEDRLLDYSASDSEMDTDRDVTITISSVCFDINKVTTTHPDGQMEVSRTSQIIYSEDVNPEDVDFRNVVREIAEDVAESLRKRNVREVKGEFSVIVKGIPKNNHMNYQAAFPQVRKFLTASSHSLLFATRNWYGSGKGMRPNCQQWPWTWKRLNGVDKKIFETFGSPENLAFRRPTWQQYPWPYPEIDFGSDNAVDGMYTDRGGGGQCTINDNNQTTAMWRVDLGSIVSISHIDIYYRTDNFRRPSAYTSRMAGFFLYVSNTTSKTDGYLCSHEIQTVAGTPSEDQRINCSVHGRYVIYYNERRPDVDYPSYYSGFAYSELCEVEVYGCRIKAYFGQNCSRPCPINCQERRCDINTGHCLGCVPGYKGHRCEQVCDEMTYGLECALSCGNCSDGKTCHHVNGTCWSDCDTGVHGDRCQHECRFGHYGRNCMNTCSKSCIVTNKCNRMTGVCDGGCKPGWAGITCDQRNDRDCESCSAKVAIGVVVAVIIVLIGSIINVVILKRNHGVSDDSMKQYSEGEEHSKSDNYMYEELSRI</sequence>
<evidence type="ECO:0000313" key="3">
    <source>
        <dbReference type="EMBL" id="EKC30522.1"/>
    </source>
</evidence>
<dbReference type="Gene3D" id="2.170.300.10">
    <property type="entry name" value="Tie2 ligand-binding domain superfamily"/>
    <property type="match status" value="1"/>
</dbReference>